<accession>A0A971M3V8</accession>
<dbReference type="InterPro" id="IPR003314">
    <property type="entry name" value="Mu-type_HTH"/>
</dbReference>
<dbReference type="InterPro" id="IPR036388">
    <property type="entry name" value="WH-like_DNA-bd_sf"/>
</dbReference>
<dbReference type="PROSITE" id="PS51702">
    <property type="entry name" value="HTH_MU"/>
    <property type="match status" value="1"/>
</dbReference>
<dbReference type="SUPFAM" id="SSF53098">
    <property type="entry name" value="Ribonuclease H-like"/>
    <property type="match status" value="1"/>
</dbReference>
<dbReference type="InterPro" id="IPR009061">
    <property type="entry name" value="DNA-bd_dom_put_sf"/>
</dbReference>
<organism evidence="3 4">
    <name type="scientific">Syntrophorhabdus aromaticivorans</name>
    <dbReference type="NCBI Taxonomy" id="328301"/>
    <lineage>
        <taxon>Bacteria</taxon>
        <taxon>Pseudomonadati</taxon>
        <taxon>Thermodesulfobacteriota</taxon>
        <taxon>Syntrophorhabdia</taxon>
        <taxon>Syntrophorhabdales</taxon>
        <taxon>Syntrophorhabdaceae</taxon>
        <taxon>Syntrophorhabdus</taxon>
    </lineage>
</organism>
<reference evidence="3" key="2">
    <citation type="submission" date="2020-01" db="EMBL/GenBank/DDBJ databases">
        <authorList>
            <person name="Campanaro S."/>
        </authorList>
    </citation>
    <scope>NUCLEOTIDE SEQUENCE</scope>
    <source>
        <strain evidence="3">AS06rmzACSIP_7</strain>
    </source>
</reference>
<gene>
    <name evidence="3" type="ORF">GXY80_05285</name>
</gene>
<reference evidence="3" key="1">
    <citation type="journal article" date="2020" name="Biotechnol. Biofuels">
        <title>New insights from the biogas microbiome by comprehensive genome-resolved metagenomics of nearly 1600 species originating from multiple anaerobic digesters.</title>
        <authorList>
            <person name="Campanaro S."/>
            <person name="Treu L."/>
            <person name="Rodriguez-R L.M."/>
            <person name="Kovalovszki A."/>
            <person name="Ziels R.M."/>
            <person name="Maus I."/>
            <person name="Zhu X."/>
            <person name="Kougias P.G."/>
            <person name="Basile A."/>
            <person name="Luo G."/>
            <person name="Schluter A."/>
            <person name="Konstantinidis K.T."/>
            <person name="Angelidaki I."/>
        </authorList>
    </citation>
    <scope>NUCLEOTIDE SEQUENCE</scope>
    <source>
        <strain evidence="3">AS06rmzACSIP_7</strain>
    </source>
</reference>
<dbReference type="EMBL" id="JAAYEE010000090">
    <property type="protein sequence ID" value="NLW34882.1"/>
    <property type="molecule type" value="Genomic_DNA"/>
</dbReference>
<dbReference type="Gene3D" id="1.10.10.10">
    <property type="entry name" value="Winged helix-like DNA-binding domain superfamily/Winged helix DNA-binding domain"/>
    <property type="match status" value="1"/>
</dbReference>
<dbReference type="InterPro" id="IPR012337">
    <property type="entry name" value="RNaseH-like_sf"/>
</dbReference>
<evidence type="ECO:0000313" key="3">
    <source>
        <dbReference type="EMBL" id="NLW34882.1"/>
    </source>
</evidence>
<feature type="domain" description="HTH Mu-type" evidence="2">
    <location>
        <begin position="1"/>
        <end position="67"/>
    </location>
</feature>
<evidence type="ECO:0000259" key="2">
    <source>
        <dbReference type="PROSITE" id="PS51702"/>
    </source>
</evidence>
<evidence type="ECO:0000313" key="4">
    <source>
        <dbReference type="Proteomes" id="UP000777265"/>
    </source>
</evidence>
<proteinExistence type="predicted"/>
<dbReference type="SUPFAM" id="SSF46955">
    <property type="entry name" value="Putative DNA-binding domain"/>
    <property type="match status" value="1"/>
</dbReference>
<dbReference type="Proteomes" id="UP000777265">
    <property type="component" value="Unassembled WGS sequence"/>
</dbReference>
<name>A0A971M3V8_9BACT</name>
<feature type="non-terminal residue" evidence="3">
    <location>
        <position position="600"/>
    </location>
</feature>
<sequence>MNEWHSAKELAGLPGIPGTERGVQIKAQQKSWQSRPRAGRGGGREYHISALPEATRIALLEREAGIAAPDEAALQEYLTSRRITLSPAELADPRVQAKLNVARAINLCPAYKGREKLIAALAAQHSVSSVTIRRWKDDVEKMYTKVTPRVKLGDEKIELPRSHAFTPQALAFGLSTYANNMRSGMRAAYRAMESQASSQNWKVGDYVSFTRLVGKIPEAIWIYIEKGATGFELACVPKIIRQWTAIPVQSVLCGDQKIFDYEVYDPVLERIIVPNGYLWMDCASRMITGCWVELGHYNSNTVCASAREAFRYGYPDEFFTDNGKPELSRQFTHMRHALSGVSVAGDYMAMAEKYGDMYDCLEVEHRKAPVKKPWTKPIENVMNIFDRLLAEEFLGGYRKRNNDAWVNEVNRQRLMRDRKIALAPASRQASRADARGLMVAEQFIQIVYSAVEKHNKNQKQLKEGGAIVPFDFFRDGWLREKRYVLDDKLLDYLCMPCVEVTPRQGTVHFKARSNDYRGYSAPALITTREKVRVSYNPYDRDAVAVITDIKSCKLIGDGIAEPNHAHNPYDQPGLAAKMKRKAELMKWASKQAKRLKEGFD</sequence>
<dbReference type="AlphaFoldDB" id="A0A971M3V8"/>
<dbReference type="GO" id="GO:0003677">
    <property type="term" value="F:DNA binding"/>
    <property type="evidence" value="ECO:0007669"/>
    <property type="project" value="InterPro"/>
</dbReference>
<dbReference type="Gene3D" id="3.30.420.10">
    <property type="entry name" value="Ribonuclease H-like superfamily/Ribonuclease H"/>
    <property type="match status" value="1"/>
</dbReference>
<protein>
    <submittedName>
        <fullName evidence="3">Transposase</fullName>
    </submittedName>
</protein>
<dbReference type="Pfam" id="PF02316">
    <property type="entry name" value="HTH_Tnp_Mu_1"/>
    <property type="match status" value="1"/>
</dbReference>
<dbReference type="InterPro" id="IPR036397">
    <property type="entry name" value="RNaseH_sf"/>
</dbReference>
<comment type="caution">
    <text evidence="3">The sequence shown here is derived from an EMBL/GenBank/DDBJ whole genome shotgun (WGS) entry which is preliminary data.</text>
</comment>
<evidence type="ECO:0000256" key="1">
    <source>
        <dbReference type="SAM" id="MobiDB-lite"/>
    </source>
</evidence>
<feature type="region of interest" description="Disordered" evidence="1">
    <location>
        <begin position="1"/>
        <end position="45"/>
    </location>
</feature>